<reference evidence="9 10" key="1">
    <citation type="submission" date="2019-06" db="EMBL/GenBank/DDBJ databases">
        <authorList>
            <person name="Li M."/>
        </authorList>
    </citation>
    <scope>NUCLEOTIDE SEQUENCE [LARGE SCALE GENOMIC DNA]</scope>
    <source>
        <strain evidence="9 10">BGMRC6574</strain>
    </source>
</reference>
<protein>
    <submittedName>
        <fullName evidence="9">Sugar ABC transporter permease</fullName>
    </submittedName>
</protein>
<dbReference type="EMBL" id="VHLH01000020">
    <property type="protein sequence ID" value="TPW27555.1"/>
    <property type="molecule type" value="Genomic_DNA"/>
</dbReference>
<comment type="caution">
    <text evidence="9">The sequence shown here is derived from an EMBL/GenBank/DDBJ whole genome shotgun (WGS) entry which is preliminary data.</text>
</comment>
<dbReference type="Gene3D" id="1.10.3720.10">
    <property type="entry name" value="MetI-like"/>
    <property type="match status" value="1"/>
</dbReference>
<comment type="subcellular location">
    <subcellularLocation>
        <location evidence="1 7">Cell membrane</location>
        <topology evidence="1 7">Multi-pass membrane protein</topology>
    </subcellularLocation>
</comment>
<name>A0A506U3H1_9HYPH</name>
<dbReference type="OrthoDB" id="9773727at2"/>
<dbReference type="GO" id="GO:0005886">
    <property type="term" value="C:plasma membrane"/>
    <property type="evidence" value="ECO:0007669"/>
    <property type="project" value="UniProtKB-SubCell"/>
</dbReference>
<feature type="transmembrane region" description="Helical" evidence="7">
    <location>
        <begin position="292"/>
        <end position="311"/>
    </location>
</feature>
<dbReference type="PROSITE" id="PS50928">
    <property type="entry name" value="ABC_TM1"/>
    <property type="match status" value="1"/>
</dbReference>
<keyword evidence="5 7" id="KW-1133">Transmembrane helix</keyword>
<dbReference type="CDD" id="cd06261">
    <property type="entry name" value="TM_PBP2"/>
    <property type="match status" value="1"/>
</dbReference>
<evidence type="ECO:0000313" key="9">
    <source>
        <dbReference type="EMBL" id="TPW27555.1"/>
    </source>
</evidence>
<keyword evidence="3" id="KW-1003">Cell membrane</keyword>
<dbReference type="PANTHER" id="PTHR43005:SF1">
    <property type="entry name" value="SPERMIDINE_PUTRESCINE TRANSPORT SYSTEM PERMEASE PROTEIN"/>
    <property type="match status" value="1"/>
</dbReference>
<evidence type="ECO:0000259" key="8">
    <source>
        <dbReference type="PROSITE" id="PS50928"/>
    </source>
</evidence>
<feature type="domain" description="ABC transmembrane type-1" evidence="8">
    <location>
        <begin position="100"/>
        <end position="310"/>
    </location>
</feature>
<organism evidence="9 10">
    <name type="scientific">Pararhizobium mangrovi</name>
    <dbReference type="NCBI Taxonomy" id="2590452"/>
    <lineage>
        <taxon>Bacteria</taxon>
        <taxon>Pseudomonadati</taxon>
        <taxon>Pseudomonadota</taxon>
        <taxon>Alphaproteobacteria</taxon>
        <taxon>Hyphomicrobiales</taxon>
        <taxon>Rhizobiaceae</taxon>
        <taxon>Rhizobium/Agrobacterium group</taxon>
        <taxon>Pararhizobium</taxon>
    </lineage>
</organism>
<evidence type="ECO:0000256" key="4">
    <source>
        <dbReference type="ARBA" id="ARBA00022692"/>
    </source>
</evidence>
<feature type="transmembrane region" description="Helical" evidence="7">
    <location>
        <begin position="260"/>
        <end position="280"/>
    </location>
</feature>
<evidence type="ECO:0000256" key="6">
    <source>
        <dbReference type="ARBA" id="ARBA00023136"/>
    </source>
</evidence>
<feature type="transmembrane region" description="Helical" evidence="7">
    <location>
        <begin position="96"/>
        <end position="122"/>
    </location>
</feature>
<comment type="similarity">
    <text evidence="7">Belongs to the binding-protein-dependent transport system permease family.</text>
</comment>
<evidence type="ECO:0000256" key="1">
    <source>
        <dbReference type="ARBA" id="ARBA00004651"/>
    </source>
</evidence>
<gene>
    <name evidence="9" type="ORF">FJU11_11210</name>
</gene>
<evidence type="ECO:0000256" key="5">
    <source>
        <dbReference type="ARBA" id="ARBA00022989"/>
    </source>
</evidence>
<feature type="transmembrane region" description="Helical" evidence="7">
    <location>
        <begin position="228"/>
        <end position="248"/>
    </location>
</feature>
<evidence type="ECO:0000256" key="2">
    <source>
        <dbReference type="ARBA" id="ARBA00022448"/>
    </source>
</evidence>
<dbReference type="GO" id="GO:0055085">
    <property type="term" value="P:transmembrane transport"/>
    <property type="evidence" value="ECO:0007669"/>
    <property type="project" value="InterPro"/>
</dbReference>
<feature type="transmembrane region" description="Helical" evidence="7">
    <location>
        <begin position="134"/>
        <end position="156"/>
    </location>
</feature>
<keyword evidence="2 7" id="KW-0813">Transport</keyword>
<feature type="transmembrane region" description="Helical" evidence="7">
    <location>
        <begin position="43"/>
        <end position="67"/>
    </location>
</feature>
<proteinExistence type="inferred from homology"/>
<dbReference type="Proteomes" id="UP000320314">
    <property type="component" value="Unassembled WGS sequence"/>
</dbReference>
<keyword evidence="4 7" id="KW-0812">Transmembrane</keyword>
<dbReference type="PANTHER" id="PTHR43005">
    <property type="entry name" value="BLR7065 PROTEIN"/>
    <property type="match status" value="1"/>
</dbReference>
<accession>A0A506U3H1</accession>
<dbReference type="Pfam" id="PF00528">
    <property type="entry name" value="BPD_transp_1"/>
    <property type="match status" value="1"/>
</dbReference>
<keyword evidence="10" id="KW-1185">Reference proteome</keyword>
<dbReference type="AlphaFoldDB" id="A0A506U3H1"/>
<evidence type="ECO:0000256" key="3">
    <source>
        <dbReference type="ARBA" id="ARBA00022475"/>
    </source>
</evidence>
<evidence type="ECO:0000256" key="7">
    <source>
        <dbReference type="RuleBase" id="RU363032"/>
    </source>
</evidence>
<keyword evidence="6 7" id="KW-0472">Membrane</keyword>
<evidence type="ECO:0000313" key="10">
    <source>
        <dbReference type="Proteomes" id="UP000320314"/>
    </source>
</evidence>
<dbReference type="InterPro" id="IPR035906">
    <property type="entry name" value="MetI-like_sf"/>
</dbReference>
<dbReference type="SUPFAM" id="SSF161098">
    <property type="entry name" value="MetI-like"/>
    <property type="match status" value="1"/>
</dbReference>
<dbReference type="InterPro" id="IPR000515">
    <property type="entry name" value="MetI-like"/>
</dbReference>
<sequence>MPPTTPCRKRTISFSHCWIVEMGAVSAEGFPMPMRQSATSARWVLSAPLLVFLAVFAVFPLALGTWISLTDRSILSFSINFVGLKNYADTLRDPDFWHAVFFTLKFTLISTFATLVLGFLLALLVHRRFPGKTLLVTALIMPIMVAPALMGIMFRLVLNAEIGLVPAILDRFGIAIHLFSPHLVVPLLILLEILQWTPFTFLILYAGLQALPDDVFEAAALDGSSPLRTTFMITIPLMVPSFFVAGFLRAVDALRTFDVIFVLTGGGPGSLTNTLSIYIYKKAFTEGNFGLATAAAMLVLLMVVPLIPFLIRRVTTRVGDVP</sequence>